<evidence type="ECO:0000256" key="6">
    <source>
        <dbReference type="ARBA" id="ARBA00023136"/>
    </source>
</evidence>
<dbReference type="GO" id="GO:0006621">
    <property type="term" value="P:protein retention in ER lumen"/>
    <property type="evidence" value="ECO:0007669"/>
    <property type="project" value="TreeGrafter"/>
</dbReference>
<sequence>MSEYKNEQQEKCFKCDYRTPAMLHRFSTKVMAKRQKWGNAPRSQRAALRYEDSNHLLLNYFSLFEFLNDLKIKKANSIISDNSLMEIFASNEKETFSVLLRKLKQQSREHMDTRRPDLVRALEKMGDFYMELKWDFQSWVPLVSRILPSDICKIHKKGAAIRLDTTLVDFNDMRWERGDISFFFSGESKPNHSLTVLDNKLKVYQKVRHEETEAEMEDEVDILMSSDIVAAQMSTKQITFDRARSGWIFREDKKEMVGKFNADFYYLNGLSIESRKRREHLSEEDLQKNKAIMESFTKGSGPQNFDPNNEPVRRASLEPPSIEKEVTWEEYISAEPGEALPLGRPLSCKETSKSFKATVAMSEEFPLTIEMLLNVLEVIAPFKHFAKLRDFVQMKLPPGFPVKIDIPILPTVSAKITFQEFAFREDIPESLFELPNDYREDPFRFPDL</sequence>
<dbReference type="InterPro" id="IPR021832">
    <property type="entry name" value="ANKRD13"/>
</dbReference>
<dbReference type="GO" id="GO:0005783">
    <property type="term" value="C:endoplasmic reticulum"/>
    <property type="evidence" value="ECO:0007669"/>
    <property type="project" value="UniProtKB-SubCell"/>
</dbReference>
<keyword evidence="5" id="KW-0040">ANK repeat</keyword>
<evidence type="ECO:0000259" key="8">
    <source>
        <dbReference type="Pfam" id="PF11904"/>
    </source>
</evidence>
<dbReference type="AlphaFoldDB" id="A0AAV2RZF3"/>
<evidence type="ECO:0000256" key="7">
    <source>
        <dbReference type="SAM" id="MobiDB-lite"/>
    </source>
</evidence>
<name>A0AAV2RZF3_MEGNR</name>
<keyword evidence="10" id="KW-1185">Reference proteome</keyword>
<feature type="non-terminal residue" evidence="9">
    <location>
        <position position="448"/>
    </location>
</feature>
<evidence type="ECO:0000313" key="9">
    <source>
        <dbReference type="EMBL" id="CAL4146812.1"/>
    </source>
</evidence>
<comment type="subcellular location">
    <subcellularLocation>
        <location evidence="2">Endomembrane system</location>
    </subcellularLocation>
    <subcellularLocation>
        <location evidence="1">Endoplasmic reticulum</location>
    </subcellularLocation>
</comment>
<feature type="region of interest" description="Disordered" evidence="7">
    <location>
        <begin position="296"/>
        <end position="315"/>
    </location>
</feature>
<proteinExistence type="predicted"/>
<feature type="domain" description="Ankyrin repeat" evidence="8">
    <location>
        <begin position="162"/>
        <end position="426"/>
    </location>
</feature>
<dbReference type="Proteomes" id="UP001497623">
    <property type="component" value="Unassembled WGS sequence"/>
</dbReference>
<keyword evidence="4" id="KW-0256">Endoplasmic reticulum</keyword>
<organism evidence="9 10">
    <name type="scientific">Meganyctiphanes norvegica</name>
    <name type="common">Northern krill</name>
    <name type="synonym">Thysanopoda norvegica</name>
    <dbReference type="NCBI Taxonomy" id="48144"/>
    <lineage>
        <taxon>Eukaryota</taxon>
        <taxon>Metazoa</taxon>
        <taxon>Ecdysozoa</taxon>
        <taxon>Arthropoda</taxon>
        <taxon>Crustacea</taxon>
        <taxon>Multicrustacea</taxon>
        <taxon>Malacostraca</taxon>
        <taxon>Eumalacostraca</taxon>
        <taxon>Eucarida</taxon>
        <taxon>Euphausiacea</taxon>
        <taxon>Euphausiidae</taxon>
        <taxon>Meganyctiphanes</taxon>
    </lineage>
</organism>
<evidence type="ECO:0000256" key="5">
    <source>
        <dbReference type="ARBA" id="ARBA00023043"/>
    </source>
</evidence>
<dbReference type="Pfam" id="PF11904">
    <property type="entry name" value="ANKRD13_C"/>
    <property type="match status" value="1"/>
</dbReference>
<dbReference type="InterPro" id="IPR055285">
    <property type="entry name" value="ANKRD13_C"/>
</dbReference>
<dbReference type="GO" id="GO:0005102">
    <property type="term" value="F:signaling receptor binding"/>
    <property type="evidence" value="ECO:0007669"/>
    <property type="project" value="TreeGrafter"/>
</dbReference>
<evidence type="ECO:0000256" key="1">
    <source>
        <dbReference type="ARBA" id="ARBA00004240"/>
    </source>
</evidence>
<evidence type="ECO:0000256" key="2">
    <source>
        <dbReference type="ARBA" id="ARBA00004308"/>
    </source>
</evidence>
<accession>A0AAV2RZF3</accession>
<reference evidence="9 10" key="1">
    <citation type="submission" date="2024-05" db="EMBL/GenBank/DDBJ databases">
        <authorList>
            <person name="Wallberg A."/>
        </authorList>
    </citation>
    <scope>NUCLEOTIDE SEQUENCE [LARGE SCALE GENOMIC DNA]</scope>
</reference>
<evidence type="ECO:0000313" key="10">
    <source>
        <dbReference type="Proteomes" id="UP001497623"/>
    </source>
</evidence>
<dbReference type="PANTHER" id="PTHR12447:SF25">
    <property type="entry name" value="ANKYRIN REPEAT DOMAIN-CONTAINING PROTEIN 13C"/>
    <property type="match status" value="1"/>
</dbReference>
<feature type="compositionally biased region" description="Polar residues" evidence="7">
    <location>
        <begin position="297"/>
        <end position="307"/>
    </location>
</feature>
<gene>
    <name evidence="9" type="ORF">MNOR_LOCUS29924</name>
</gene>
<keyword evidence="6" id="KW-0472">Membrane</keyword>
<evidence type="ECO:0000256" key="3">
    <source>
        <dbReference type="ARBA" id="ARBA00022737"/>
    </source>
</evidence>
<evidence type="ECO:0000256" key="4">
    <source>
        <dbReference type="ARBA" id="ARBA00022824"/>
    </source>
</evidence>
<comment type="caution">
    <text evidence="9">The sequence shown here is derived from an EMBL/GenBank/DDBJ whole genome shotgun (WGS) entry which is preliminary data.</text>
</comment>
<dbReference type="PANTHER" id="PTHR12447">
    <property type="entry name" value="ANKYRIN REPEAT DOMAIN-CONTAINING PROTEIN 13"/>
    <property type="match status" value="1"/>
</dbReference>
<protein>
    <recommendedName>
        <fullName evidence="8">Ankyrin repeat domain-containing protein</fullName>
    </recommendedName>
</protein>
<dbReference type="EMBL" id="CAXKWB010035611">
    <property type="protein sequence ID" value="CAL4146812.1"/>
    <property type="molecule type" value="Genomic_DNA"/>
</dbReference>
<keyword evidence="3" id="KW-0677">Repeat</keyword>